<dbReference type="AlphaFoldDB" id="A0A367FI12"/>
<feature type="transmembrane region" description="Helical" evidence="2">
    <location>
        <begin position="38"/>
        <end position="60"/>
    </location>
</feature>
<evidence type="ECO:0000256" key="1">
    <source>
        <dbReference type="SAM" id="MobiDB-lite"/>
    </source>
</evidence>
<feature type="region of interest" description="Disordered" evidence="1">
    <location>
        <begin position="393"/>
        <end position="421"/>
    </location>
</feature>
<keyword evidence="2" id="KW-0812">Transmembrane</keyword>
<reference evidence="3 4" key="1">
    <citation type="submission" date="2018-06" db="EMBL/GenBank/DDBJ databases">
        <title>Sphaerisporangium craniellae sp. nov., isolated from a marine sponge in the South China Sea.</title>
        <authorList>
            <person name="Li L."/>
        </authorList>
    </citation>
    <scope>NUCLEOTIDE SEQUENCE [LARGE SCALE GENOMIC DNA]</scope>
    <source>
        <strain evidence="3 4">CCTCC AA 208026</strain>
    </source>
</reference>
<accession>A0A367FI12</accession>
<evidence type="ECO:0000313" key="4">
    <source>
        <dbReference type="Proteomes" id="UP000253094"/>
    </source>
</evidence>
<keyword evidence="2" id="KW-1133">Transmembrane helix</keyword>
<protein>
    <submittedName>
        <fullName evidence="3">Uncharacterized protein</fullName>
    </submittedName>
</protein>
<comment type="caution">
    <text evidence="3">The sequence shown here is derived from an EMBL/GenBank/DDBJ whole genome shotgun (WGS) entry which is preliminary data.</text>
</comment>
<evidence type="ECO:0000313" key="3">
    <source>
        <dbReference type="EMBL" id="RCG29347.1"/>
    </source>
</evidence>
<keyword evidence="2" id="KW-0472">Membrane</keyword>
<dbReference type="RefSeq" id="WP_114030383.1">
    <property type="nucleotide sequence ID" value="NZ_QOIL01000011.1"/>
</dbReference>
<name>A0A367FI12_9ACTN</name>
<gene>
    <name evidence="3" type="ORF">DQ384_19990</name>
</gene>
<organism evidence="3 4">
    <name type="scientific">Sphaerisporangium album</name>
    <dbReference type="NCBI Taxonomy" id="509200"/>
    <lineage>
        <taxon>Bacteria</taxon>
        <taxon>Bacillati</taxon>
        <taxon>Actinomycetota</taxon>
        <taxon>Actinomycetes</taxon>
        <taxon>Streptosporangiales</taxon>
        <taxon>Streptosporangiaceae</taxon>
        <taxon>Sphaerisporangium</taxon>
    </lineage>
</organism>
<dbReference type="Proteomes" id="UP000253094">
    <property type="component" value="Unassembled WGS sequence"/>
</dbReference>
<sequence length="421" mass="45114">MIEDDLREALDARASAYETDPRAWIGVQRRVSRRRRLAWAKAATVPLAAGAVLGGAAIVVTGAGQGDDTATITASPTVSATAPRKRHDDAYSSVTATAPPIGGTLTVDDPGVGRPMRLWFAEERREDGTTYIALCTARQTPTGGSDAGCGARDDETGHPGERAWFGSHTGHGWPLPEKRTAYGAAREDVTKAEAVTADGTRFPGEIHRLPGAPLSVWTVTYPYEEKIKGWEFSDARGKVVQWVANPFYPGFPDPVGASDAKPVGPALDLPGGPAARMYDDGSLVWRLGGRIMGADSAGKMGISPSDGRLSDGVMDSPVVSHFEASRWFGYARARTARVEVTFGDGRSARARTVRDPWKQGVVMFSVPFEPAGDVYLSGYRVVGFDARGKEVWRHDEPAHPPLWQEDPASAQPDAPPTPSPR</sequence>
<keyword evidence="4" id="KW-1185">Reference proteome</keyword>
<evidence type="ECO:0000256" key="2">
    <source>
        <dbReference type="SAM" id="Phobius"/>
    </source>
</evidence>
<dbReference type="EMBL" id="QOIL01000011">
    <property type="protein sequence ID" value="RCG29347.1"/>
    <property type="molecule type" value="Genomic_DNA"/>
</dbReference>
<proteinExistence type="predicted"/>
<dbReference type="OrthoDB" id="3518078at2"/>
<feature type="region of interest" description="Disordered" evidence="1">
    <location>
        <begin position="76"/>
        <end position="109"/>
    </location>
</feature>